<comment type="subcellular location">
    <subcellularLocation>
        <location evidence="1">Cell inner membrane</location>
        <topology evidence="1">Multi-pass membrane protein</topology>
    </subcellularLocation>
</comment>
<sequence>MIEFSYLAVDKTGVVSKGTLQAESETAAVARLRQTGQIPMLISAIRPSIGQISWLHVDLPLRKDLRHAELTLITRELAVMLEAGQDIDHALRFLVQTLPGSRGRRVLEEIRAEVRNGKSLHKAMAARPKSFPHLYIAMVRAAEAGGDLAPTMAHLAQLMERTRALRATITSAMIYPALLIVAACGSIYLLLTSVLPQFVPLFEQNGVALPPTTQLLVDIGRILEHDSLIILLVLLIAIVALTRLLRRSALRRRVDYWLLRVPLLNALMREIMAARFARIFGTLLENGVPILNALDIARDALRNVEARHVIEVAMQNTKAGRGLSGAVGGARIFPERMVHLLQLGEETGRLGTMSLRAADIHEEQVRIVTQRLLAIFVPVVTIIMGLVIAGIVSSLLLAMLSINDLAQ</sequence>
<keyword evidence="3" id="KW-1003">Cell membrane</keyword>
<dbReference type="Proteomes" id="UP000188604">
    <property type="component" value="Chromosome"/>
</dbReference>
<dbReference type="GO" id="GO:0005886">
    <property type="term" value="C:plasma membrane"/>
    <property type="evidence" value="ECO:0007669"/>
    <property type="project" value="UniProtKB-SubCell"/>
</dbReference>
<dbReference type="Pfam" id="PF00482">
    <property type="entry name" value="T2SSF"/>
    <property type="match status" value="2"/>
</dbReference>
<keyword evidence="7 8" id="KW-0472">Membrane</keyword>
<evidence type="ECO:0000259" key="9">
    <source>
        <dbReference type="Pfam" id="PF00482"/>
    </source>
</evidence>
<evidence type="ECO:0000256" key="8">
    <source>
        <dbReference type="SAM" id="Phobius"/>
    </source>
</evidence>
<dbReference type="PRINTS" id="PR00812">
    <property type="entry name" value="BCTERIALGSPF"/>
</dbReference>
<dbReference type="InterPro" id="IPR018076">
    <property type="entry name" value="T2SS_GspF_dom"/>
</dbReference>
<dbReference type="InterPro" id="IPR003004">
    <property type="entry name" value="GspF/PilC"/>
</dbReference>
<keyword evidence="4" id="KW-0997">Cell inner membrane</keyword>
<evidence type="ECO:0000256" key="5">
    <source>
        <dbReference type="ARBA" id="ARBA00022692"/>
    </source>
</evidence>
<dbReference type="OrthoDB" id="9805682at2"/>
<evidence type="ECO:0000256" key="7">
    <source>
        <dbReference type="ARBA" id="ARBA00023136"/>
    </source>
</evidence>
<evidence type="ECO:0000256" key="2">
    <source>
        <dbReference type="ARBA" id="ARBA00005745"/>
    </source>
</evidence>
<feature type="domain" description="Type II secretion system protein GspF" evidence="9">
    <location>
        <begin position="74"/>
        <end position="196"/>
    </location>
</feature>
<organism evidence="10 11">
    <name type="scientific">Neoasaia chiangmaiensis</name>
    <dbReference type="NCBI Taxonomy" id="320497"/>
    <lineage>
        <taxon>Bacteria</taxon>
        <taxon>Pseudomonadati</taxon>
        <taxon>Pseudomonadota</taxon>
        <taxon>Alphaproteobacteria</taxon>
        <taxon>Acetobacterales</taxon>
        <taxon>Acetobacteraceae</taxon>
        <taxon>Neoasaia</taxon>
    </lineage>
</organism>
<dbReference type="InterPro" id="IPR042094">
    <property type="entry name" value="T2SS_GspF_sf"/>
</dbReference>
<evidence type="ECO:0000313" key="10">
    <source>
        <dbReference type="EMBL" id="AQS89196.1"/>
    </source>
</evidence>
<keyword evidence="11" id="KW-1185">Reference proteome</keyword>
<comment type="similarity">
    <text evidence="2">Belongs to the GSP F family.</text>
</comment>
<dbReference type="AlphaFoldDB" id="A0A1U9KTL7"/>
<feature type="transmembrane region" description="Helical" evidence="8">
    <location>
        <begin position="227"/>
        <end position="245"/>
    </location>
</feature>
<dbReference type="FunFam" id="1.20.81.30:FF:000001">
    <property type="entry name" value="Type II secretion system protein F"/>
    <property type="match status" value="1"/>
</dbReference>
<dbReference type="Gene3D" id="1.20.81.30">
    <property type="entry name" value="Type II secretion system (T2SS), domain F"/>
    <property type="match status" value="2"/>
</dbReference>
<dbReference type="PANTHER" id="PTHR30012:SF0">
    <property type="entry name" value="TYPE II SECRETION SYSTEM PROTEIN F-RELATED"/>
    <property type="match status" value="1"/>
</dbReference>
<dbReference type="PANTHER" id="PTHR30012">
    <property type="entry name" value="GENERAL SECRETION PATHWAY PROTEIN"/>
    <property type="match status" value="1"/>
</dbReference>
<feature type="domain" description="Type II secretion system protein GspF" evidence="9">
    <location>
        <begin position="276"/>
        <end position="397"/>
    </location>
</feature>
<dbReference type="STRING" id="320497.A0U93_01745"/>
<evidence type="ECO:0000256" key="4">
    <source>
        <dbReference type="ARBA" id="ARBA00022519"/>
    </source>
</evidence>
<evidence type="ECO:0000256" key="6">
    <source>
        <dbReference type="ARBA" id="ARBA00022989"/>
    </source>
</evidence>
<protein>
    <submittedName>
        <fullName evidence="10">General secretion pathway protein GspF</fullName>
    </submittedName>
</protein>
<proteinExistence type="inferred from homology"/>
<feature type="transmembrane region" description="Helical" evidence="8">
    <location>
        <begin position="372"/>
        <end position="402"/>
    </location>
</feature>
<accession>A0A1U9KTL7</accession>
<keyword evidence="6 8" id="KW-1133">Transmembrane helix</keyword>
<dbReference type="EMBL" id="CP014691">
    <property type="protein sequence ID" value="AQS89196.1"/>
    <property type="molecule type" value="Genomic_DNA"/>
</dbReference>
<evidence type="ECO:0000256" key="3">
    <source>
        <dbReference type="ARBA" id="ARBA00022475"/>
    </source>
</evidence>
<reference evidence="10 11" key="1">
    <citation type="submission" date="2016-03" db="EMBL/GenBank/DDBJ databases">
        <title>Acetic acid bacteria sequencing.</title>
        <authorList>
            <person name="Brandt J."/>
            <person name="Jakob F."/>
            <person name="Vogel R.F."/>
        </authorList>
    </citation>
    <scope>NUCLEOTIDE SEQUENCE [LARGE SCALE GENOMIC DNA]</scope>
    <source>
        <strain evidence="10 11">NBRC 101099</strain>
    </source>
</reference>
<feature type="transmembrane region" description="Helical" evidence="8">
    <location>
        <begin position="167"/>
        <end position="191"/>
    </location>
</feature>
<keyword evidence="5 8" id="KW-0812">Transmembrane</keyword>
<name>A0A1U9KTL7_9PROT</name>
<gene>
    <name evidence="10" type="ORF">A0U93_01745</name>
</gene>
<dbReference type="GO" id="GO:0015628">
    <property type="term" value="P:protein secretion by the type II secretion system"/>
    <property type="evidence" value="ECO:0007669"/>
    <property type="project" value="TreeGrafter"/>
</dbReference>
<evidence type="ECO:0000256" key="1">
    <source>
        <dbReference type="ARBA" id="ARBA00004429"/>
    </source>
</evidence>
<dbReference type="KEGG" id="nch:A0U93_01745"/>
<evidence type="ECO:0000313" key="11">
    <source>
        <dbReference type="Proteomes" id="UP000188604"/>
    </source>
</evidence>